<accession>A0ABU6STK1</accession>
<sequence>MTFASYDLPVLLQRNGHVVGGHSKVPRPFFWPPKGMTYLHGVVGRYYGLFVQAKNFEPGCDDANSNKEDYQMVATNDFCKEIAVDPHFSTQFTMEFIEKRYMTFANNLIKAEYLDGFLTADRFTKTSHLFGASLQISSFLSRKFDNNNRYRKKYLVLQTIPCVQILRL</sequence>
<name>A0ABU6STK1_9FABA</name>
<reference evidence="1 2" key="1">
    <citation type="journal article" date="2023" name="Plants (Basel)">
        <title>Bridging the Gap: Combining Genomics and Transcriptomics Approaches to Understand Stylosanthes scabra, an Orphan Legume from the Brazilian Caatinga.</title>
        <authorList>
            <person name="Ferreira-Neto J.R.C."/>
            <person name="da Silva M.D."/>
            <person name="Binneck E."/>
            <person name="de Melo N.F."/>
            <person name="da Silva R.H."/>
            <person name="de Melo A.L.T.M."/>
            <person name="Pandolfi V."/>
            <person name="Bustamante F.O."/>
            <person name="Brasileiro-Vidal A.C."/>
            <person name="Benko-Iseppon A.M."/>
        </authorList>
    </citation>
    <scope>NUCLEOTIDE SEQUENCE [LARGE SCALE GENOMIC DNA]</scope>
    <source>
        <tissue evidence="1">Leaves</tissue>
    </source>
</reference>
<gene>
    <name evidence="1" type="ORF">PIB30_083107</name>
</gene>
<evidence type="ECO:0000313" key="1">
    <source>
        <dbReference type="EMBL" id="MED6139361.1"/>
    </source>
</evidence>
<organism evidence="1 2">
    <name type="scientific">Stylosanthes scabra</name>
    <dbReference type="NCBI Taxonomy" id="79078"/>
    <lineage>
        <taxon>Eukaryota</taxon>
        <taxon>Viridiplantae</taxon>
        <taxon>Streptophyta</taxon>
        <taxon>Embryophyta</taxon>
        <taxon>Tracheophyta</taxon>
        <taxon>Spermatophyta</taxon>
        <taxon>Magnoliopsida</taxon>
        <taxon>eudicotyledons</taxon>
        <taxon>Gunneridae</taxon>
        <taxon>Pentapetalae</taxon>
        <taxon>rosids</taxon>
        <taxon>fabids</taxon>
        <taxon>Fabales</taxon>
        <taxon>Fabaceae</taxon>
        <taxon>Papilionoideae</taxon>
        <taxon>50 kb inversion clade</taxon>
        <taxon>dalbergioids sensu lato</taxon>
        <taxon>Dalbergieae</taxon>
        <taxon>Pterocarpus clade</taxon>
        <taxon>Stylosanthes</taxon>
    </lineage>
</organism>
<comment type="caution">
    <text evidence="1">The sequence shown here is derived from an EMBL/GenBank/DDBJ whole genome shotgun (WGS) entry which is preliminary data.</text>
</comment>
<keyword evidence="2" id="KW-1185">Reference proteome</keyword>
<proteinExistence type="predicted"/>
<dbReference type="EMBL" id="JASCZI010061717">
    <property type="protein sequence ID" value="MED6139361.1"/>
    <property type="molecule type" value="Genomic_DNA"/>
</dbReference>
<dbReference type="Proteomes" id="UP001341840">
    <property type="component" value="Unassembled WGS sequence"/>
</dbReference>
<protein>
    <submittedName>
        <fullName evidence="1">Uncharacterized protein</fullName>
    </submittedName>
</protein>
<evidence type="ECO:0000313" key="2">
    <source>
        <dbReference type="Proteomes" id="UP001341840"/>
    </source>
</evidence>